<sequence>MKSLLRIFGLLLPFHFWAWSLSAQPANDDCGGAYDVVVSDFEENVILTAGDTRGATASSIPDQVCSNLFYTDDIFFKFRTGSVVPLEGLFIKAFFDQANHPSDVPAIGMALYESCDSIQSPILCFNSNDPADNHFDISGFCLLTNHTYFIRVWSMGDDSTTEGTLRMGIYLNRPKERILWWETFDEGIENNGWTTYGSCSNPDSNHNAVFTFLPHGIIDKGGYAVPGQSISGVSFCDGAVGVDSDYNDNYGSPNGWGSVPCSTPGQKFLISPVIFSGDWNVRGLTLTWIQSLRQYQSTFFISYRYRDLSNDWSNWTDRKVNQEFAINSDLFENNFQHFFLPDANGHDSIQIRFIYNDNYYFWAIDDVKIVDTECSNTRIQTDNFAIAPFAQMPSDQINPFIGFAEIFNGGACRQTGGMLNYTIQDTATKEIVYSQNIHYAPIGSDSFAVNQIIPALVNLPDRPADYLATYTFTQDSADFNPLDNVIRYYFSVGGNTFALEDGFTRVITVNQNTGAPNAYTYGNYFHPAKDVKVDHITWGVYNSSDMAGKTVNVNLIQWSDNNHDQIAQSSERKIIGTKEYNFSGDEEDIINTELENPIEPGSQVIMKGGTGYMAMIEYQPTLASEPQLYLWASDARDYTSQQVATDSAISLGLNIPPVYFSVLGFSADGNISNIDYEVRELNPNDTRIYFGNDIVPLVRIVTSNPDTTNTAPELPSDNLITVYPNPSSDAIFVNMDFKKTYQHVQLKLVNNVGQTVFSKTLSGAITNHLEPINVSHLAAGNYMLQVETPDGQRSLPVIVMR</sequence>
<dbReference type="EMBL" id="JADKGY010000001">
    <property type="protein sequence ID" value="MBK9981506.1"/>
    <property type="molecule type" value="Genomic_DNA"/>
</dbReference>
<keyword evidence="1" id="KW-0732">Signal</keyword>
<evidence type="ECO:0000313" key="4">
    <source>
        <dbReference type="Proteomes" id="UP000808337"/>
    </source>
</evidence>
<feature type="signal peptide" evidence="1">
    <location>
        <begin position="1"/>
        <end position="18"/>
    </location>
</feature>
<evidence type="ECO:0000256" key="1">
    <source>
        <dbReference type="SAM" id="SignalP"/>
    </source>
</evidence>
<organism evidence="3 4">
    <name type="scientific">Candidatus Opimibacter skivensis</name>
    <dbReference type="NCBI Taxonomy" id="2982028"/>
    <lineage>
        <taxon>Bacteria</taxon>
        <taxon>Pseudomonadati</taxon>
        <taxon>Bacteroidota</taxon>
        <taxon>Saprospiria</taxon>
        <taxon>Saprospirales</taxon>
        <taxon>Saprospiraceae</taxon>
        <taxon>Candidatus Opimibacter</taxon>
    </lineage>
</organism>
<dbReference type="Pfam" id="PF18962">
    <property type="entry name" value="Por_Secre_tail"/>
    <property type="match status" value="1"/>
</dbReference>
<evidence type="ECO:0000313" key="3">
    <source>
        <dbReference type="EMBL" id="MBK9981506.1"/>
    </source>
</evidence>
<dbReference type="NCBIfam" id="TIGR04183">
    <property type="entry name" value="Por_Secre_tail"/>
    <property type="match status" value="1"/>
</dbReference>
<dbReference type="InterPro" id="IPR026444">
    <property type="entry name" value="Secre_tail"/>
</dbReference>
<gene>
    <name evidence="3" type="ORF">IPP15_03615</name>
</gene>
<comment type="caution">
    <text evidence="3">The sequence shown here is derived from an EMBL/GenBank/DDBJ whole genome shotgun (WGS) entry which is preliminary data.</text>
</comment>
<proteinExistence type="predicted"/>
<accession>A0A9D7XP05</accession>
<feature type="domain" description="Secretion system C-terminal sorting" evidence="2">
    <location>
        <begin position="722"/>
        <end position="791"/>
    </location>
</feature>
<reference evidence="3 4" key="1">
    <citation type="submission" date="2020-10" db="EMBL/GenBank/DDBJ databases">
        <title>Connecting structure to function with the recovery of over 1000 high-quality activated sludge metagenome-assembled genomes encoding full-length rRNA genes using long-read sequencing.</title>
        <authorList>
            <person name="Singleton C.M."/>
            <person name="Petriglieri F."/>
            <person name="Kristensen J.M."/>
            <person name="Kirkegaard R.H."/>
            <person name="Michaelsen T.Y."/>
            <person name="Andersen M.H."/>
            <person name="Karst S.M."/>
            <person name="Dueholm M.S."/>
            <person name="Nielsen P.H."/>
            <person name="Albertsen M."/>
        </authorList>
    </citation>
    <scope>NUCLEOTIDE SEQUENCE [LARGE SCALE GENOMIC DNA]</scope>
    <source>
        <strain evidence="3">Ribe_18-Q3-R11-54_MAXAC.273</strain>
    </source>
</reference>
<dbReference type="Proteomes" id="UP000808337">
    <property type="component" value="Unassembled WGS sequence"/>
</dbReference>
<dbReference type="AlphaFoldDB" id="A0A9D7XP05"/>
<protein>
    <submittedName>
        <fullName evidence="3">T9SS type A sorting domain-containing protein</fullName>
    </submittedName>
</protein>
<name>A0A9D7XP05_9BACT</name>
<feature type="chain" id="PRO_5039732142" evidence="1">
    <location>
        <begin position="19"/>
        <end position="801"/>
    </location>
</feature>
<evidence type="ECO:0000259" key="2">
    <source>
        <dbReference type="Pfam" id="PF18962"/>
    </source>
</evidence>